<dbReference type="InterPro" id="IPR019734">
    <property type="entry name" value="TPR_rpt"/>
</dbReference>
<dbReference type="EMBL" id="JABXBU010000015">
    <property type="protein sequence ID" value="KAF8788142.1"/>
    <property type="molecule type" value="Genomic_DNA"/>
</dbReference>
<comment type="caution">
    <text evidence="2">The sequence shown here is derived from an EMBL/GenBank/DDBJ whole genome shotgun (WGS) entry which is preliminary data.</text>
</comment>
<keyword evidence="1" id="KW-0802">TPR repeat</keyword>
<name>A0A8T0FCT9_ARGBR</name>
<dbReference type="SMART" id="SM00028">
    <property type="entry name" value="TPR"/>
    <property type="match status" value="2"/>
</dbReference>
<dbReference type="PANTHER" id="PTHR47059">
    <property type="entry name" value="TETRATRICOPEPTIDE REPEAT PROTEIN 32"/>
    <property type="match status" value="1"/>
</dbReference>
<dbReference type="OrthoDB" id="2017782at2759"/>
<evidence type="ECO:0000313" key="2">
    <source>
        <dbReference type="EMBL" id="KAF8788142.1"/>
    </source>
</evidence>
<dbReference type="Gene3D" id="1.25.40.10">
    <property type="entry name" value="Tetratricopeptide repeat domain"/>
    <property type="match status" value="1"/>
</dbReference>
<dbReference type="SUPFAM" id="SSF48452">
    <property type="entry name" value="TPR-like"/>
    <property type="match status" value="1"/>
</dbReference>
<evidence type="ECO:0000256" key="1">
    <source>
        <dbReference type="PROSITE-ProRule" id="PRU00339"/>
    </source>
</evidence>
<dbReference type="AlphaFoldDB" id="A0A8T0FCT9"/>
<reference evidence="2" key="1">
    <citation type="journal article" date="2020" name="bioRxiv">
        <title>Chromosome-level reference genome of the European wasp spider Argiope bruennichi: a resource for studies on range expansion and evolutionary adaptation.</title>
        <authorList>
            <person name="Sheffer M.M."/>
            <person name="Hoppe A."/>
            <person name="Krehenwinkel H."/>
            <person name="Uhl G."/>
            <person name="Kuss A.W."/>
            <person name="Jensen L."/>
            <person name="Jensen C."/>
            <person name="Gillespie R.G."/>
            <person name="Hoff K.J."/>
            <person name="Prost S."/>
        </authorList>
    </citation>
    <scope>NUCLEOTIDE SEQUENCE</scope>
</reference>
<feature type="repeat" description="TPR" evidence="1">
    <location>
        <begin position="82"/>
        <end position="115"/>
    </location>
</feature>
<dbReference type="PROSITE" id="PS50005">
    <property type="entry name" value="TPR"/>
    <property type="match status" value="2"/>
</dbReference>
<dbReference type="OMA" id="MEEDNSQ"/>
<proteinExistence type="predicted"/>
<reference evidence="2" key="2">
    <citation type="submission" date="2020-06" db="EMBL/GenBank/DDBJ databases">
        <authorList>
            <person name="Sheffer M."/>
        </authorList>
    </citation>
    <scope>NUCLEOTIDE SEQUENCE</scope>
</reference>
<accession>A0A8T0FCT9</accession>
<dbReference type="InterPro" id="IPR011990">
    <property type="entry name" value="TPR-like_helical_dom_sf"/>
</dbReference>
<organism evidence="2 3">
    <name type="scientific">Argiope bruennichi</name>
    <name type="common">Wasp spider</name>
    <name type="synonym">Aranea bruennichi</name>
    <dbReference type="NCBI Taxonomy" id="94029"/>
    <lineage>
        <taxon>Eukaryota</taxon>
        <taxon>Metazoa</taxon>
        <taxon>Ecdysozoa</taxon>
        <taxon>Arthropoda</taxon>
        <taxon>Chelicerata</taxon>
        <taxon>Arachnida</taxon>
        <taxon>Araneae</taxon>
        <taxon>Araneomorphae</taxon>
        <taxon>Entelegynae</taxon>
        <taxon>Araneoidea</taxon>
        <taxon>Araneidae</taxon>
        <taxon>Argiope</taxon>
    </lineage>
</organism>
<feature type="repeat" description="TPR" evidence="1">
    <location>
        <begin position="48"/>
        <end position="81"/>
    </location>
</feature>
<gene>
    <name evidence="2" type="ORF">HNY73_009676</name>
</gene>
<dbReference type="PANTHER" id="PTHR47059:SF1">
    <property type="entry name" value="TETRATRICOPEPTIDE REPEAT PROTEIN 32"/>
    <property type="match status" value="1"/>
</dbReference>
<sequence>MKDILVKFESGQKLMDVRKYDEAEKIFNEIIIDIEKMKTAHERKLWLSKIYNNLGFILYKKVEFNKAQELYRKSMTLNPSFAPAYYNHGVINYRLGLFESAVKDLRTAVLLEPQNSEFVTGLHESEVALNEIKKFVK</sequence>
<protein>
    <submittedName>
        <fullName evidence="2">Tetratricopeptide repeat protein 32 like protein</fullName>
    </submittedName>
</protein>
<keyword evidence="3" id="KW-1185">Reference proteome</keyword>
<dbReference type="Pfam" id="PF13181">
    <property type="entry name" value="TPR_8"/>
    <property type="match status" value="2"/>
</dbReference>
<dbReference type="Proteomes" id="UP000807504">
    <property type="component" value="Unassembled WGS sequence"/>
</dbReference>
<evidence type="ECO:0000313" key="3">
    <source>
        <dbReference type="Proteomes" id="UP000807504"/>
    </source>
</evidence>